<feature type="transmembrane region" description="Helical" evidence="14">
    <location>
        <begin position="430"/>
        <end position="455"/>
    </location>
</feature>
<dbReference type="Gene3D" id="3.40.50.1000">
    <property type="entry name" value="HAD superfamily/HAD-like"/>
    <property type="match status" value="1"/>
</dbReference>
<feature type="transmembrane region" description="Helical" evidence="14">
    <location>
        <begin position="754"/>
        <end position="775"/>
    </location>
</feature>
<evidence type="ECO:0000313" key="18">
    <source>
        <dbReference type="Proteomes" id="UP000306196"/>
    </source>
</evidence>
<dbReference type="InterPro" id="IPR023214">
    <property type="entry name" value="HAD_sf"/>
</dbReference>
<dbReference type="SUPFAM" id="SSF81665">
    <property type="entry name" value="Calcium ATPase, transmembrane domain M"/>
    <property type="match status" value="1"/>
</dbReference>
<keyword evidence="18" id="KW-1185">Reference proteome</keyword>
<reference evidence="17 18" key="1">
    <citation type="submission" date="2019-05" db="EMBL/GenBank/DDBJ databases">
        <title>Verrucobacter flavum gen. nov., sp. nov. a new member of the family Verrucomicrobiaceae.</title>
        <authorList>
            <person name="Szuroczki S."/>
            <person name="Abbaszade G."/>
            <person name="Szabo A."/>
            <person name="Felfoldi T."/>
            <person name="Schumann P."/>
            <person name="Boka K."/>
            <person name="Keki Z."/>
            <person name="Toumi M."/>
            <person name="Toth E."/>
        </authorList>
    </citation>
    <scope>NUCLEOTIDE SEQUENCE [LARGE SCALE GENOMIC DNA]</scope>
    <source>
        <strain evidence="17 18">MG-N-17</strain>
    </source>
</reference>
<proteinExistence type="inferred from homology"/>
<dbReference type="PROSITE" id="PS00154">
    <property type="entry name" value="ATPASE_E1_E2"/>
    <property type="match status" value="1"/>
</dbReference>
<evidence type="ECO:0000256" key="13">
    <source>
        <dbReference type="SAM" id="MobiDB-lite"/>
    </source>
</evidence>
<keyword evidence="7" id="KW-0479">Metal-binding</keyword>
<evidence type="ECO:0000256" key="11">
    <source>
        <dbReference type="ARBA" id="ARBA00023065"/>
    </source>
</evidence>
<evidence type="ECO:0000256" key="14">
    <source>
        <dbReference type="SAM" id="Phobius"/>
    </source>
</evidence>
<dbReference type="PANTHER" id="PTHR43520:SF5">
    <property type="entry name" value="CATION-TRANSPORTING P-TYPE ATPASE-RELATED"/>
    <property type="match status" value="1"/>
</dbReference>
<evidence type="ECO:0000256" key="8">
    <source>
        <dbReference type="ARBA" id="ARBA00022842"/>
    </source>
</evidence>
<dbReference type="InterPro" id="IPR036412">
    <property type="entry name" value="HAD-like_sf"/>
</dbReference>
<feature type="transmembrane region" description="Helical" evidence="14">
    <location>
        <begin position="253"/>
        <end position="272"/>
    </location>
</feature>
<dbReference type="PANTHER" id="PTHR43520">
    <property type="entry name" value="ATP7, ISOFORM B"/>
    <property type="match status" value="1"/>
</dbReference>
<dbReference type="Pfam" id="PF00122">
    <property type="entry name" value="E1-E2_ATPase"/>
    <property type="match status" value="1"/>
</dbReference>
<keyword evidence="17" id="KW-0378">Hydrolase</keyword>
<feature type="transmembrane region" description="Helical" evidence="14">
    <location>
        <begin position="731"/>
        <end position="748"/>
    </location>
</feature>
<dbReference type="InterPro" id="IPR023299">
    <property type="entry name" value="ATPase_P-typ_cyto_dom_N"/>
</dbReference>
<keyword evidence="5" id="KW-0597">Phosphoprotein</keyword>
<evidence type="ECO:0000256" key="10">
    <source>
        <dbReference type="ARBA" id="ARBA00022989"/>
    </source>
</evidence>
<organism evidence="17 18">
    <name type="scientific">Phragmitibacter flavus</name>
    <dbReference type="NCBI Taxonomy" id="2576071"/>
    <lineage>
        <taxon>Bacteria</taxon>
        <taxon>Pseudomonadati</taxon>
        <taxon>Verrucomicrobiota</taxon>
        <taxon>Verrucomicrobiia</taxon>
        <taxon>Verrucomicrobiales</taxon>
        <taxon>Verrucomicrobiaceae</taxon>
        <taxon>Phragmitibacter</taxon>
    </lineage>
</organism>
<evidence type="ECO:0000256" key="1">
    <source>
        <dbReference type="ARBA" id="ARBA00004651"/>
    </source>
</evidence>
<dbReference type="GO" id="GO:0016887">
    <property type="term" value="F:ATP hydrolysis activity"/>
    <property type="evidence" value="ECO:0007669"/>
    <property type="project" value="InterPro"/>
</dbReference>
<evidence type="ECO:0000256" key="2">
    <source>
        <dbReference type="ARBA" id="ARBA00006024"/>
    </source>
</evidence>
<dbReference type="InterPro" id="IPR001757">
    <property type="entry name" value="P_typ_ATPase"/>
</dbReference>
<sequence>MPNCLHCGNAIPSNTAAADYCCLGCAYVHDLLHQQGLDQFYDLRGQQPLPPVNPQTLRERDYSWLDELIPPTENKDVHLTLAVQGISCIGCVWLINHLFTTQPGAQHLHIQTSRSELHLDFNPRQFDLIQFAKTLQQFGYLVGKSDPTSASQVESSSFNQRLGLCAAFAMNTMAFSLPSYLGMDRDFMFASWFDIITACSATLSLLVGGSYFATRSYLSLRLGLLHMDTPITLGILAAWAGSMYGWLASIPTLKYFDFVSIFIFLMLGGRWLQQVALERNRRRLLQSSAIPEKITRIATSGTAESIPLAAIQPLDQLRINPGDICPVDSLLISPEGSLSLEWINGESQAATRTIGQNIPSGALNIGTQSFDVTASETWSQSLLQRLLQSREPAENAPLFNAALMRAYLIIVILIGIGGASWWWINGHDIALALQVMISVFVVSCPCALGVAAPYADDLAASWMERLGVFVRTSNLWPRLARIKKIIFDKTGTLTLENPTLTNPEALRQLTVEQRHALHHLTTSNLHPVSRSLFDHIGPIQTTTVKIPITITETTGFGLSYIDDDQHHWSLGRPGWRSITPSQQPGDTEFTCDGKTLAIFTFTDALRPETIQACNTLHQQGHDLYLFSGDREQKVALIASTLHIPPTHWHSQMTPQDKAQRVHSLNQLDTLFIGDGANDSLAIEAALCAGSPVTGRNFLEHKADFYFLGNSLRFIPTLLNVAHRRRRAVRSVFAFALLYNLAAILLSLTGMMNPLLAAILMPASSAITLAIARAIFGKPPGQTTAMPPSARHIPAPSIDAPRPALSF</sequence>
<keyword evidence="11" id="KW-0406">Ion transport</keyword>
<dbReference type="EMBL" id="VAUV01000007">
    <property type="protein sequence ID" value="TLD70803.1"/>
    <property type="molecule type" value="Genomic_DNA"/>
</dbReference>
<gene>
    <name evidence="17" type="ORF">FEM03_10870</name>
</gene>
<dbReference type="InterPro" id="IPR018303">
    <property type="entry name" value="ATPase_P-typ_P_site"/>
</dbReference>
<dbReference type="InterPro" id="IPR023298">
    <property type="entry name" value="ATPase_P-typ_TM_dom_sf"/>
</dbReference>
<evidence type="ECO:0000256" key="5">
    <source>
        <dbReference type="ARBA" id="ARBA00022553"/>
    </source>
</evidence>
<dbReference type="Gene3D" id="3.40.1110.10">
    <property type="entry name" value="Calcium-transporting ATPase, cytoplasmic domain N"/>
    <property type="match status" value="1"/>
</dbReference>
<dbReference type="SUPFAM" id="SSF81653">
    <property type="entry name" value="Calcium ATPase, transduction domain A"/>
    <property type="match status" value="1"/>
</dbReference>
<dbReference type="OrthoDB" id="9760802at2"/>
<keyword evidence="8" id="KW-0460">Magnesium</keyword>
<dbReference type="GO" id="GO:0055070">
    <property type="term" value="P:copper ion homeostasis"/>
    <property type="evidence" value="ECO:0007669"/>
    <property type="project" value="TreeGrafter"/>
</dbReference>
<comment type="similarity">
    <text evidence="2">Belongs to the cation transport ATPase (P-type) (TC 3.A.3) family. Type IB subfamily.</text>
</comment>
<dbReference type="InterPro" id="IPR008250">
    <property type="entry name" value="ATPase_P-typ_transduc_dom_A_sf"/>
</dbReference>
<dbReference type="NCBIfam" id="TIGR01494">
    <property type="entry name" value="ATPase_P-type"/>
    <property type="match status" value="2"/>
</dbReference>
<dbReference type="GO" id="GO:0043682">
    <property type="term" value="F:P-type divalent copper transporter activity"/>
    <property type="evidence" value="ECO:0007669"/>
    <property type="project" value="TreeGrafter"/>
</dbReference>
<comment type="caution">
    <text evidence="17">The sequence shown here is derived from an EMBL/GenBank/DDBJ whole genome shotgun (WGS) entry which is preliminary data.</text>
</comment>
<dbReference type="Proteomes" id="UP000306196">
    <property type="component" value="Unassembled WGS sequence"/>
</dbReference>
<keyword evidence="3" id="KW-0813">Transport</keyword>
<dbReference type="SUPFAM" id="SSF55008">
    <property type="entry name" value="HMA, heavy metal-associated domain"/>
    <property type="match status" value="1"/>
</dbReference>
<evidence type="ECO:0000256" key="3">
    <source>
        <dbReference type="ARBA" id="ARBA00022448"/>
    </source>
</evidence>
<dbReference type="SUPFAM" id="SSF56784">
    <property type="entry name" value="HAD-like"/>
    <property type="match status" value="1"/>
</dbReference>
<feature type="domain" description="P-type ATPase A" evidence="15">
    <location>
        <begin position="290"/>
        <end position="388"/>
    </location>
</feature>
<dbReference type="Pfam" id="PF00702">
    <property type="entry name" value="Hydrolase"/>
    <property type="match status" value="1"/>
</dbReference>
<evidence type="ECO:0000256" key="9">
    <source>
        <dbReference type="ARBA" id="ARBA00022967"/>
    </source>
</evidence>
<dbReference type="GO" id="GO:0005524">
    <property type="term" value="F:ATP binding"/>
    <property type="evidence" value="ECO:0007669"/>
    <property type="project" value="InterPro"/>
</dbReference>
<accession>A0A5R8KES7</accession>
<dbReference type="AlphaFoldDB" id="A0A5R8KES7"/>
<feature type="region of interest" description="Disordered" evidence="13">
    <location>
        <begin position="781"/>
        <end position="806"/>
    </location>
</feature>
<name>A0A5R8KES7_9BACT</name>
<evidence type="ECO:0000313" key="17">
    <source>
        <dbReference type="EMBL" id="TLD70803.1"/>
    </source>
</evidence>
<keyword evidence="4" id="KW-1003">Cell membrane</keyword>
<feature type="transmembrane region" description="Helical" evidence="14">
    <location>
        <begin position="406"/>
        <end position="424"/>
    </location>
</feature>
<dbReference type="InterPro" id="IPR021993">
    <property type="entry name" value="ATPase-cat-bd"/>
</dbReference>
<keyword evidence="6 14" id="KW-0812">Transmembrane</keyword>
<evidence type="ECO:0000259" key="16">
    <source>
        <dbReference type="Pfam" id="PF12156"/>
    </source>
</evidence>
<evidence type="ECO:0000256" key="6">
    <source>
        <dbReference type="ARBA" id="ARBA00022692"/>
    </source>
</evidence>
<dbReference type="InterPro" id="IPR059000">
    <property type="entry name" value="ATPase_P-type_domA"/>
</dbReference>
<keyword evidence="9" id="KW-1278">Translocase</keyword>
<keyword evidence="12 14" id="KW-0472">Membrane</keyword>
<evidence type="ECO:0000256" key="7">
    <source>
        <dbReference type="ARBA" id="ARBA00022723"/>
    </source>
</evidence>
<protein>
    <submittedName>
        <fullName evidence="17">HAD family hydrolase</fullName>
    </submittedName>
</protein>
<evidence type="ECO:0000259" key="15">
    <source>
        <dbReference type="Pfam" id="PF00122"/>
    </source>
</evidence>
<dbReference type="GO" id="GO:0005886">
    <property type="term" value="C:plasma membrane"/>
    <property type="evidence" value="ECO:0007669"/>
    <property type="project" value="UniProtKB-SubCell"/>
</dbReference>
<dbReference type="SUPFAM" id="SSF81660">
    <property type="entry name" value="Metal cation-transporting ATPase, ATP-binding domain N"/>
    <property type="match status" value="1"/>
</dbReference>
<evidence type="ECO:0000256" key="12">
    <source>
        <dbReference type="ARBA" id="ARBA00023136"/>
    </source>
</evidence>
<comment type="subcellular location">
    <subcellularLocation>
        <location evidence="1">Cell membrane</location>
        <topology evidence="1">Multi-pass membrane protein</topology>
    </subcellularLocation>
</comment>
<dbReference type="InterPro" id="IPR036163">
    <property type="entry name" value="HMA_dom_sf"/>
</dbReference>
<dbReference type="Gene3D" id="2.70.150.10">
    <property type="entry name" value="Calcium-transporting ATPase, cytoplasmic transduction domain A"/>
    <property type="match status" value="1"/>
</dbReference>
<keyword evidence="10 14" id="KW-1133">Transmembrane helix</keyword>
<dbReference type="RefSeq" id="WP_138086274.1">
    <property type="nucleotide sequence ID" value="NZ_VAUV01000007.1"/>
</dbReference>
<dbReference type="GO" id="GO:0005507">
    <property type="term" value="F:copper ion binding"/>
    <property type="evidence" value="ECO:0007669"/>
    <property type="project" value="TreeGrafter"/>
</dbReference>
<dbReference type="Pfam" id="PF12156">
    <property type="entry name" value="ATPase-cat_bd"/>
    <property type="match status" value="1"/>
</dbReference>
<feature type="domain" description="Putative metal-binding" evidence="16">
    <location>
        <begin position="3"/>
        <end position="52"/>
    </location>
</feature>
<dbReference type="Gene3D" id="3.30.70.100">
    <property type="match status" value="1"/>
</dbReference>
<evidence type="ECO:0000256" key="4">
    <source>
        <dbReference type="ARBA" id="ARBA00022475"/>
    </source>
</evidence>
<feature type="transmembrane region" description="Helical" evidence="14">
    <location>
        <begin position="162"/>
        <end position="183"/>
    </location>
</feature>
<feature type="transmembrane region" description="Helical" evidence="14">
    <location>
        <begin position="225"/>
        <end position="247"/>
    </location>
</feature>
<feature type="transmembrane region" description="Helical" evidence="14">
    <location>
        <begin position="189"/>
        <end position="213"/>
    </location>
</feature>